<dbReference type="GO" id="GO:0099095">
    <property type="term" value="F:ligand-gated monoatomic anion channel activity"/>
    <property type="evidence" value="ECO:0007669"/>
    <property type="project" value="UniProtKB-ARBA"/>
</dbReference>
<dbReference type="GO" id="GO:0005230">
    <property type="term" value="F:extracellular ligand-gated monoatomic ion channel activity"/>
    <property type="evidence" value="ECO:0007669"/>
    <property type="project" value="InterPro"/>
</dbReference>
<evidence type="ECO:0000256" key="7">
    <source>
        <dbReference type="ARBA" id="ARBA00022989"/>
    </source>
</evidence>
<evidence type="ECO:0000259" key="13">
    <source>
        <dbReference type="Pfam" id="PF02932"/>
    </source>
</evidence>
<keyword evidence="9 11" id="KW-0472">Membrane</keyword>
<feature type="transmembrane region" description="Helical" evidence="11">
    <location>
        <begin position="180"/>
        <end position="202"/>
    </location>
</feature>
<evidence type="ECO:0000256" key="2">
    <source>
        <dbReference type="ARBA" id="ARBA00004236"/>
    </source>
</evidence>
<dbReference type="InterPro" id="IPR038050">
    <property type="entry name" value="Neuro_actylchol_rec"/>
</dbReference>
<evidence type="ECO:0000256" key="8">
    <source>
        <dbReference type="ARBA" id="ARBA00023065"/>
    </source>
</evidence>
<dbReference type="InterPro" id="IPR006029">
    <property type="entry name" value="Neurotrans-gated_channel_TM"/>
</dbReference>
<evidence type="ECO:0000313" key="15">
    <source>
        <dbReference type="Proteomes" id="UP000283509"/>
    </source>
</evidence>
<keyword evidence="7 11" id="KW-1133">Transmembrane helix</keyword>
<dbReference type="InterPro" id="IPR018000">
    <property type="entry name" value="Neurotransmitter_ion_chnl_CS"/>
</dbReference>
<dbReference type="Proteomes" id="UP000283509">
    <property type="component" value="Unassembled WGS sequence"/>
</dbReference>
<dbReference type="CDD" id="cd19049">
    <property type="entry name" value="LGIC_TM_anion"/>
    <property type="match status" value="1"/>
</dbReference>
<evidence type="ECO:0000259" key="12">
    <source>
        <dbReference type="Pfam" id="PF02931"/>
    </source>
</evidence>
<sequence length="320" mass="36580">MNSASLIQPFGGIQLQRDGRIFWGQMFVIKLGCPMFFHDFPFDVQVCKIEMASYFHSVRDMSFAWHGDGISASPSIEKLLGNYEFAFVQENVTSCKTIGYVFGKYPCLRSKMTFKRRYRNYLLGVYVPSSLFVVVSWASFFWPAEAIPARTVLLITALLTTISLYSGVQQMTPAANYTRAIDTWFFACIMAVAMALFQYAIILQIRNRQKLVVSTRVKPMNSSESTDDARDYWLAMERKVELGAKILYVLAFLLFNLVYWSTLKPRQFPHSLTLLPYAYRSHLMNSYIPLHTQVQTQLSVIFPAAYKLCVPAAHNTVSTT</sequence>
<keyword evidence="3" id="KW-0813">Transport</keyword>
<dbReference type="SUPFAM" id="SSF63712">
    <property type="entry name" value="Nicotinic receptor ligand binding domain-like"/>
    <property type="match status" value="1"/>
</dbReference>
<dbReference type="SUPFAM" id="SSF90112">
    <property type="entry name" value="Neurotransmitter-gated ion-channel transmembrane pore"/>
    <property type="match status" value="1"/>
</dbReference>
<dbReference type="InterPro" id="IPR006202">
    <property type="entry name" value="Neur_chan_lig-bd"/>
</dbReference>
<dbReference type="InterPro" id="IPR036719">
    <property type="entry name" value="Neuro-gated_channel_TM_sf"/>
</dbReference>
<evidence type="ECO:0000256" key="1">
    <source>
        <dbReference type="ARBA" id="ARBA00004141"/>
    </source>
</evidence>
<organism evidence="14 15">
    <name type="scientific">Penaeus vannamei</name>
    <name type="common">Whiteleg shrimp</name>
    <name type="synonym">Litopenaeus vannamei</name>
    <dbReference type="NCBI Taxonomy" id="6689"/>
    <lineage>
        <taxon>Eukaryota</taxon>
        <taxon>Metazoa</taxon>
        <taxon>Ecdysozoa</taxon>
        <taxon>Arthropoda</taxon>
        <taxon>Crustacea</taxon>
        <taxon>Multicrustacea</taxon>
        <taxon>Malacostraca</taxon>
        <taxon>Eumalacostraca</taxon>
        <taxon>Eucarida</taxon>
        <taxon>Decapoda</taxon>
        <taxon>Dendrobranchiata</taxon>
        <taxon>Penaeoidea</taxon>
        <taxon>Penaeidae</taxon>
        <taxon>Penaeus</taxon>
    </lineage>
</organism>
<dbReference type="InterPro" id="IPR036734">
    <property type="entry name" value="Neur_chan_lig-bd_sf"/>
</dbReference>
<evidence type="ECO:0000256" key="6">
    <source>
        <dbReference type="ARBA" id="ARBA00022729"/>
    </source>
</evidence>
<dbReference type="Pfam" id="PF02931">
    <property type="entry name" value="Neur_chan_LBD"/>
    <property type="match status" value="1"/>
</dbReference>
<dbReference type="STRING" id="6689.A0A3R7ST48"/>
<dbReference type="Pfam" id="PF02932">
    <property type="entry name" value="Neur_chan_memb"/>
    <property type="match status" value="1"/>
</dbReference>
<gene>
    <name evidence="14" type="ORF">C7M84_007665</name>
</gene>
<dbReference type="GO" id="GO:0004888">
    <property type="term" value="F:transmembrane signaling receptor activity"/>
    <property type="evidence" value="ECO:0007669"/>
    <property type="project" value="InterPro"/>
</dbReference>
<evidence type="ECO:0000256" key="9">
    <source>
        <dbReference type="ARBA" id="ARBA00023136"/>
    </source>
</evidence>
<evidence type="ECO:0000313" key="14">
    <source>
        <dbReference type="EMBL" id="ROT73861.1"/>
    </source>
</evidence>
<feature type="transmembrane region" description="Helical" evidence="11">
    <location>
        <begin position="121"/>
        <end position="141"/>
    </location>
</feature>
<proteinExistence type="predicted"/>
<dbReference type="PANTHER" id="PTHR18945">
    <property type="entry name" value="NEUROTRANSMITTER GATED ION CHANNEL"/>
    <property type="match status" value="1"/>
</dbReference>
<evidence type="ECO:0000256" key="5">
    <source>
        <dbReference type="ARBA" id="ARBA00022692"/>
    </source>
</evidence>
<dbReference type="GO" id="GO:0005254">
    <property type="term" value="F:chloride channel activity"/>
    <property type="evidence" value="ECO:0007669"/>
    <property type="project" value="UniProtKB-ARBA"/>
</dbReference>
<protein>
    <submittedName>
        <fullName evidence="14">Glycine receptor subunit alpha-2</fullName>
    </submittedName>
</protein>
<feature type="domain" description="Neurotransmitter-gated ion-channel transmembrane" evidence="13">
    <location>
        <begin position="125"/>
        <end position="210"/>
    </location>
</feature>
<dbReference type="AlphaFoldDB" id="A0A3R7ST48"/>
<evidence type="ECO:0000256" key="11">
    <source>
        <dbReference type="SAM" id="Phobius"/>
    </source>
</evidence>
<feature type="transmembrane region" description="Helical" evidence="11">
    <location>
        <begin position="242"/>
        <end position="260"/>
    </location>
</feature>
<dbReference type="PRINTS" id="PR00253">
    <property type="entry name" value="GABAARECEPTR"/>
</dbReference>
<dbReference type="GO" id="GO:0005886">
    <property type="term" value="C:plasma membrane"/>
    <property type="evidence" value="ECO:0007669"/>
    <property type="project" value="UniProtKB-SubCell"/>
</dbReference>
<keyword evidence="15" id="KW-1185">Reference proteome</keyword>
<keyword evidence="8" id="KW-0406">Ion transport</keyword>
<name>A0A3R7ST48_PENVA</name>
<reference evidence="14 15" key="1">
    <citation type="submission" date="2018-04" db="EMBL/GenBank/DDBJ databases">
        <authorList>
            <person name="Zhang X."/>
            <person name="Yuan J."/>
            <person name="Li F."/>
            <person name="Xiang J."/>
        </authorList>
    </citation>
    <scope>NUCLEOTIDE SEQUENCE [LARGE SCALE GENOMIC DNA]</scope>
    <source>
        <tissue evidence="14">Muscle</tissue>
    </source>
</reference>
<dbReference type="Gene3D" id="2.70.170.10">
    <property type="entry name" value="Neurotransmitter-gated ion-channel ligand-binding domain"/>
    <property type="match status" value="1"/>
</dbReference>
<keyword evidence="10" id="KW-0407">Ion channel</keyword>
<comment type="caution">
    <text evidence="14">The sequence shown here is derived from an EMBL/GenBank/DDBJ whole genome shotgun (WGS) entry which is preliminary data.</text>
</comment>
<comment type="subcellular location">
    <subcellularLocation>
        <location evidence="2">Cell membrane</location>
    </subcellularLocation>
    <subcellularLocation>
        <location evidence="1">Membrane</location>
        <topology evidence="1">Multi-pass membrane protein</topology>
    </subcellularLocation>
</comment>
<keyword evidence="6" id="KW-0732">Signal</keyword>
<keyword evidence="14" id="KW-0675">Receptor</keyword>
<reference evidence="14 15" key="2">
    <citation type="submission" date="2019-01" db="EMBL/GenBank/DDBJ databases">
        <title>The decoding of complex shrimp genome reveals the adaptation for benthos swimmer, frequently molting mechanism and breeding impact on genome.</title>
        <authorList>
            <person name="Sun Y."/>
            <person name="Gao Y."/>
            <person name="Yu Y."/>
        </authorList>
    </citation>
    <scope>NUCLEOTIDE SEQUENCE [LARGE SCALE GENOMIC DNA]</scope>
    <source>
        <tissue evidence="14">Muscle</tissue>
    </source>
</reference>
<dbReference type="PROSITE" id="PS00236">
    <property type="entry name" value="NEUROTR_ION_CHANNEL"/>
    <property type="match status" value="1"/>
</dbReference>
<dbReference type="EMBL" id="QCYY01001978">
    <property type="protein sequence ID" value="ROT73861.1"/>
    <property type="molecule type" value="Genomic_DNA"/>
</dbReference>
<evidence type="ECO:0000256" key="10">
    <source>
        <dbReference type="ARBA" id="ARBA00023303"/>
    </source>
</evidence>
<dbReference type="InterPro" id="IPR006201">
    <property type="entry name" value="Neur_channel"/>
</dbReference>
<feature type="domain" description="Neurotransmitter-gated ion-channel ligand-binding" evidence="12">
    <location>
        <begin position="13"/>
        <end position="116"/>
    </location>
</feature>
<feature type="transmembrane region" description="Helical" evidence="11">
    <location>
        <begin position="147"/>
        <end position="168"/>
    </location>
</feature>
<accession>A0A3R7ST48</accession>
<keyword evidence="5 11" id="KW-0812">Transmembrane</keyword>
<keyword evidence="4" id="KW-1003">Cell membrane</keyword>
<dbReference type="OrthoDB" id="6342992at2759"/>
<dbReference type="InterPro" id="IPR006028">
    <property type="entry name" value="GABAA/Glycine_rcpt"/>
</dbReference>
<dbReference type="Gene3D" id="1.20.58.390">
    <property type="entry name" value="Neurotransmitter-gated ion-channel transmembrane domain"/>
    <property type="match status" value="1"/>
</dbReference>
<evidence type="ECO:0000256" key="3">
    <source>
        <dbReference type="ARBA" id="ARBA00022448"/>
    </source>
</evidence>
<evidence type="ECO:0000256" key="4">
    <source>
        <dbReference type="ARBA" id="ARBA00022475"/>
    </source>
</evidence>